<keyword evidence="6" id="KW-0489">Methyltransferase</keyword>
<dbReference type="PANTHER" id="PTHR11579:SF0">
    <property type="entry name" value="PROTEIN-L-ISOASPARTATE(D-ASPARTATE) O-METHYLTRANSFERASE"/>
    <property type="match status" value="1"/>
</dbReference>
<evidence type="ECO:0000256" key="10">
    <source>
        <dbReference type="ARBA" id="ARBA00031323"/>
    </source>
</evidence>
<organism evidence="12 13">
    <name type="scientific">Cryptosporangium minutisporangium</name>
    <dbReference type="NCBI Taxonomy" id="113569"/>
    <lineage>
        <taxon>Bacteria</taxon>
        <taxon>Bacillati</taxon>
        <taxon>Actinomycetota</taxon>
        <taxon>Actinomycetes</taxon>
        <taxon>Cryptosporangiales</taxon>
        <taxon>Cryptosporangiaceae</taxon>
        <taxon>Cryptosporangium</taxon>
    </lineage>
</organism>
<dbReference type="SUPFAM" id="SSF53335">
    <property type="entry name" value="S-adenosyl-L-methionine-dependent methyltransferases"/>
    <property type="match status" value="1"/>
</dbReference>
<reference evidence="13" key="1">
    <citation type="journal article" date="2019" name="Int. J. Syst. Evol. Microbiol.">
        <title>The Global Catalogue of Microorganisms (GCM) 10K type strain sequencing project: providing services to taxonomists for standard genome sequencing and annotation.</title>
        <authorList>
            <consortium name="The Broad Institute Genomics Platform"/>
            <consortium name="The Broad Institute Genome Sequencing Center for Infectious Disease"/>
            <person name="Wu L."/>
            <person name="Ma J."/>
        </authorList>
    </citation>
    <scope>NUCLEOTIDE SEQUENCE [LARGE SCALE GENOMIC DNA]</scope>
    <source>
        <strain evidence="13">JCM 9458</strain>
    </source>
</reference>
<comment type="caution">
    <text evidence="12">The sequence shown here is derived from an EMBL/GenBank/DDBJ whole genome shotgun (WGS) entry which is preliminary data.</text>
</comment>
<protein>
    <recommendedName>
        <fullName evidence="4">Protein-L-isoaspartate O-methyltransferase</fullName>
        <ecNumber evidence="3">2.1.1.77</ecNumber>
    </recommendedName>
    <alternativeName>
        <fullName evidence="11">L-isoaspartyl protein carboxyl methyltransferase</fullName>
    </alternativeName>
    <alternativeName>
        <fullName evidence="9">Protein L-isoaspartyl methyltransferase</fullName>
    </alternativeName>
    <alternativeName>
        <fullName evidence="10">Protein-beta-aspartate methyltransferase</fullName>
    </alternativeName>
</protein>
<gene>
    <name evidence="12" type="ORF">GCM10020369_58390</name>
</gene>
<evidence type="ECO:0000256" key="4">
    <source>
        <dbReference type="ARBA" id="ARBA00013346"/>
    </source>
</evidence>
<dbReference type="CDD" id="cd02440">
    <property type="entry name" value="AdoMet_MTases"/>
    <property type="match status" value="1"/>
</dbReference>
<evidence type="ECO:0000313" key="12">
    <source>
        <dbReference type="EMBL" id="GAA3393315.1"/>
    </source>
</evidence>
<comment type="similarity">
    <text evidence="2">Belongs to the methyltransferase superfamily. L-isoaspartyl/D-aspartyl protein methyltransferase family.</text>
</comment>
<name>A0ABP6T5S9_9ACTN</name>
<keyword evidence="7" id="KW-0808">Transferase</keyword>
<evidence type="ECO:0000313" key="13">
    <source>
        <dbReference type="Proteomes" id="UP001501676"/>
    </source>
</evidence>
<accession>A0ABP6T5S9</accession>
<evidence type="ECO:0000256" key="8">
    <source>
        <dbReference type="ARBA" id="ARBA00022691"/>
    </source>
</evidence>
<evidence type="ECO:0000256" key="5">
    <source>
        <dbReference type="ARBA" id="ARBA00022490"/>
    </source>
</evidence>
<dbReference type="Gene3D" id="3.40.50.150">
    <property type="entry name" value="Vaccinia Virus protein VP39"/>
    <property type="match status" value="1"/>
</dbReference>
<keyword evidence="13" id="KW-1185">Reference proteome</keyword>
<evidence type="ECO:0000256" key="6">
    <source>
        <dbReference type="ARBA" id="ARBA00022603"/>
    </source>
</evidence>
<dbReference type="PANTHER" id="PTHR11579">
    <property type="entry name" value="PROTEIN-L-ISOASPARTATE O-METHYLTRANSFERASE"/>
    <property type="match status" value="1"/>
</dbReference>
<dbReference type="InterPro" id="IPR029063">
    <property type="entry name" value="SAM-dependent_MTases_sf"/>
</dbReference>
<dbReference type="Proteomes" id="UP001501676">
    <property type="component" value="Unassembled WGS sequence"/>
</dbReference>
<dbReference type="EMBL" id="BAAAYN010000042">
    <property type="protein sequence ID" value="GAA3393315.1"/>
    <property type="molecule type" value="Genomic_DNA"/>
</dbReference>
<evidence type="ECO:0000256" key="7">
    <source>
        <dbReference type="ARBA" id="ARBA00022679"/>
    </source>
</evidence>
<comment type="subcellular location">
    <subcellularLocation>
        <location evidence="1">Cytoplasm</location>
    </subcellularLocation>
</comment>
<sequence length="402" mass="42452">MNSATASPTPEVLRDRMVDRVVANAHAGVPGAGRVAQVMRAVPRHQFVPEASLEDAYGEGAVITKRGADGKATSCASEPGVVGMMLEQLRLRPGQRVLEIGAGTGYNAALLADLVGPGGQVTTIDVDPDVTAGARRNLDANGYQHVKVVTADGVLGDPGRAPYDRIILTVGAWDVAAAWREQLHLGGRLVVPLRWRGQTRSVALTHQGDQLRADSLKLCGFVPLVGQGGEHAVFLDDDRQVELRWDTDQPIDPEHLAGALAGDRIDVWCGVTVRGDESFDGIWLRLTATEAGTCRISADRAAVDRGLCAPAVPSLTAALAEGDSIAYLAVQRSNGSHELGARGHGPSGQAMAERLCDTIRAWGLDRDAQPGLVIYPASTPDTDLPAGMVVDKPHTRLVLIAP</sequence>
<keyword evidence="5" id="KW-0963">Cytoplasm</keyword>
<dbReference type="InterPro" id="IPR000682">
    <property type="entry name" value="PCMT"/>
</dbReference>
<evidence type="ECO:0000256" key="3">
    <source>
        <dbReference type="ARBA" id="ARBA00011890"/>
    </source>
</evidence>
<evidence type="ECO:0000256" key="1">
    <source>
        <dbReference type="ARBA" id="ARBA00004496"/>
    </source>
</evidence>
<proteinExistence type="inferred from homology"/>
<evidence type="ECO:0000256" key="9">
    <source>
        <dbReference type="ARBA" id="ARBA00030757"/>
    </source>
</evidence>
<dbReference type="EC" id="2.1.1.77" evidence="3"/>
<evidence type="ECO:0000256" key="11">
    <source>
        <dbReference type="ARBA" id="ARBA00031350"/>
    </source>
</evidence>
<dbReference type="NCBIfam" id="TIGR04364">
    <property type="entry name" value="methyltran_FxLD"/>
    <property type="match status" value="1"/>
</dbReference>
<dbReference type="InterPro" id="IPR027573">
    <property type="entry name" value="Methyltran_FxLD"/>
</dbReference>
<dbReference type="Pfam" id="PF01135">
    <property type="entry name" value="PCMT"/>
    <property type="match status" value="1"/>
</dbReference>
<keyword evidence="8" id="KW-0949">S-adenosyl-L-methionine</keyword>
<evidence type="ECO:0000256" key="2">
    <source>
        <dbReference type="ARBA" id="ARBA00005369"/>
    </source>
</evidence>